<evidence type="ECO:0000256" key="1">
    <source>
        <dbReference type="ARBA" id="ARBA00000085"/>
    </source>
</evidence>
<dbReference type="Pfam" id="PF13596">
    <property type="entry name" value="PAS_10"/>
    <property type="match status" value="1"/>
</dbReference>
<feature type="active site" evidence="3">
    <location>
        <position position="136"/>
    </location>
</feature>
<evidence type="ECO:0000259" key="6">
    <source>
        <dbReference type="PROSITE" id="PS50113"/>
    </source>
</evidence>
<dbReference type="SMART" id="SM00387">
    <property type="entry name" value="HATPase_c"/>
    <property type="match status" value="1"/>
</dbReference>
<dbReference type="InterPro" id="IPR022641">
    <property type="entry name" value="CheR_N"/>
</dbReference>
<sequence>MSDPTDTQSLVVGIGASAGGLSPIQEFFDNMPADTGMAFVVVQHLSPDFKSLMDELLARHTKMSIHKVVDRIEVEPNSIYLIPPEKNMALSEGKLLLTDQDQDRGLNLPIDIFFRSLAMDAGDRAVAIVMSGTGSDGSRGVGDVRQAGGIVIAQSPDSAGFDGMPQATIRSGAVDAICNPSEMAQRLIQYAENRNRDQLSVTNEQATPSSDSGIFSILRMYRLHNGVDFALYKPATITRRIERRMQMGGFVDIGSYANFLEENQHEFDLLFRDLLVEVTQFFRDHGAFERLRQEFIPKLVEKAPPNEDLRIWVPGCATGEEAYSLAILFAEAIEKSKRTDIDFKVFATDVHRTSLETASMAVYPSHVLDQVPTELAIKYFSRNNSLCHIKREIRQRVIFAANDLTNDPPFTRIDLISCRNVLIYLEPRVQHRVLSMFHFGLRIGGVLFLGPSETVGELAPEFETFDRHWRIYSKKRDIRLPDATRMPVSPSLQNVIREKNPMFVAMGPQRDRQAWLSEAYEELLARYVPPSFLINDFGELVHTFGDARKLLVQPEGRPTLDAIKLLSGELRTAVSAGVLRAKQDDKPIVFNGIHHQIEGEKESIFRVTIEPYRKASQNLYLISVEPMEDHAGVTIESAHIDANEIASERITQLERELGYTRETLQATVEELESSNEELQATNEELIASNEELQSTNEELHSVNEELYTVNAEHKQKIEELTQLTSDMDNLLKSTDIGTVFLDEEFKIRMFTPAISAAFNVLDQDIGRPIEHIAYKLDSPNLIADATEVLESQIAKEVEVQSSDGRIFLQRMQPYRNEAGRVEGIVLTTTEITAIKEAERAKQTMLTLAQINEELPDFAYAVSHDLEVPLRHIQQYAQILEKQVGESLPDEVIKSVRVINESSGSLRDMIDALLAYSRINTRGGAMRRVDLNEVASDASQSLASSLQYYDAEIELGKMPPVSGDADQIETLFFHLFDNAIKYSGDEPPKIKVESSIEGRFAHIAIIDNGIGIDPRHFERVFSMFKRLGFDHNVPGIGAGLALCKRIIVRHGGKIWIEPNRNGGTVVKFSLHLAEVEENSDLD</sequence>
<feature type="active site" evidence="3">
    <location>
        <position position="44"/>
    </location>
</feature>
<dbReference type="RefSeq" id="WP_289164763.1">
    <property type="nucleotide sequence ID" value="NZ_JASZZN010000013.1"/>
</dbReference>
<name>A0ABT7PLC4_9BACT</name>
<dbReference type="InterPro" id="IPR035909">
    <property type="entry name" value="CheB_C"/>
</dbReference>
<dbReference type="Pfam" id="PF00512">
    <property type="entry name" value="HisKA"/>
    <property type="match status" value="1"/>
</dbReference>
<evidence type="ECO:0000256" key="2">
    <source>
        <dbReference type="ARBA" id="ARBA00012438"/>
    </source>
</evidence>
<dbReference type="InterPro" id="IPR050903">
    <property type="entry name" value="Bact_Chemotaxis_MeTrfase"/>
</dbReference>
<dbReference type="SUPFAM" id="SSF53335">
    <property type="entry name" value="S-adenosyl-L-methionine-dependent methyltransferases"/>
    <property type="match status" value="1"/>
</dbReference>
<dbReference type="SUPFAM" id="SSF52738">
    <property type="entry name" value="Methylesterase CheB, C-terminal domain"/>
    <property type="match status" value="1"/>
</dbReference>
<dbReference type="Pfam" id="PF01739">
    <property type="entry name" value="CheR"/>
    <property type="match status" value="1"/>
</dbReference>
<dbReference type="InterPro" id="IPR003594">
    <property type="entry name" value="HATPase_dom"/>
</dbReference>
<feature type="domain" description="CheR-type methyltransferase" evidence="8">
    <location>
        <begin position="202"/>
        <end position="475"/>
    </location>
</feature>
<dbReference type="EC" id="2.7.13.3" evidence="2"/>
<dbReference type="Gene3D" id="1.10.287.130">
    <property type="match status" value="1"/>
</dbReference>
<evidence type="ECO:0000259" key="7">
    <source>
        <dbReference type="PROSITE" id="PS50122"/>
    </source>
</evidence>
<dbReference type="Pfam" id="PF01339">
    <property type="entry name" value="CheB_methylest"/>
    <property type="match status" value="1"/>
</dbReference>
<dbReference type="InterPro" id="IPR029063">
    <property type="entry name" value="SAM-dependent_MTases_sf"/>
</dbReference>
<feature type="domain" description="CheB-type methylesterase" evidence="7">
    <location>
        <begin position="5"/>
        <end position="194"/>
    </location>
</feature>
<dbReference type="CDD" id="cd16434">
    <property type="entry name" value="CheB-CheR_fusion"/>
    <property type="match status" value="1"/>
</dbReference>
<dbReference type="SUPFAM" id="SSF47384">
    <property type="entry name" value="Homodimeric domain of signal transducing histidine kinase"/>
    <property type="match status" value="1"/>
</dbReference>
<dbReference type="PRINTS" id="PR00996">
    <property type="entry name" value="CHERMTFRASE"/>
</dbReference>
<feature type="coiled-coil region" evidence="4">
    <location>
        <begin position="661"/>
        <end position="723"/>
    </location>
</feature>
<dbReference type="Gene3D" id="3.40.50.150">
    <property type="entry name" value="Vaccinia Virus protein VP39"/>
    <property type="match status" value="1"/>
</dbReference>
<gene>
    <name evidence="9" type="ORF">QTN89_17815</name>
</gene>
<dbReference type="SUPFAM" id="SSF55785">
    <property type="entry name" value="PYP-like sensor domain (PAS domain)"/>
    <property type="match status" value="1"/>
</dbReference>
<dbReference type="InterPro" id="IPR036097">
    <property type="entry name" value="HisK_dim/P_sf"/>
</dbReference>
<dbReference type="PROSITE" id="PS50123">
    <property type="entry name" value="CHER"/>
    <property type="match status" value="1"/>
</dbReference>
<dbReference type="PROSITE" id="PS50113">
    <property type="entry name" value="PAC"/>
    <property type="match status" value="1"/>
</dbReference>
<evidence type="ECO:0000259" key="8">
    <source>
        <dbReference type="PROSITE" id="PS50123"/>
    </source>
</evidence>
<evidence type="ECO:0000313" key="10">
    <source>
        <dbReference type="Proteomes" id="UP001239462"/>
    </source>
</evidence>
<dbReference type="InterPro" id="IPR000673">
    <property type="entry name" value="Sig_transdc_resp-reg_Me-estase"/>
</dbReference>
<feature type="domain" description="PAC" evidence="6">
    <location>
        <begin position="793"/>
        <end position="843"/>
    </location>
</feature>
<organism evidence="9 10">
    <name type="scientific">Roseiconus lacunae</name>
    <dbReference type="NCBI Taxonomy" id="2605694"/>
    <lineage>
        <taxon>Bacteria</taxon>
        <taxon>Pseudomonadati</taxon>
        <taxon>Planctomycetota</taxon>
        <taxon>Planctomycetia</taxon>
        <taxon>Pirellulales</taxon>
        <taxon>Pirellulaceae</taxon>
        <taxon>Roseiconus</taxon>
    </lineage>
</organism>
<evidence type="ECO:0000256" key="4">
    <source>
        <dbReference type="SAM" id="Coils"/>
    </source>
</evidence>
<dbReference type="SUPFAM" id="SSF47757">
    <property type="entry name" value="Chemotaxis receptor methyltransferase CheR, N-terminal domain"/>
    <property type="match status" value="1"/>
</dbReference>
<dbReference type="EMBL" id="JASZZN010000013">
    <property type="protein sequence ID" value="MDM4017309.1"/>
    <property type="molecule type" value="Genomic_DNA"/>
</dbReference>
<keyword evidence="10" id="KW-1185">Reference proteome</keyword>
<evidence type="ECO:0000313" key="9">
    <source>
        <dbReference type="EMBL" id="MDM4017309.1"/>
    </source>
</evidence>
<dbReference type="InterPro" id="IPR000700">
    <property type="entry name" value="PAS-assoc_C"/>
</dbReference>
<keyword evidence="3" id="KW-0378">Hydrolase</keyword>
<dbReference type="InterPro" id="IPR000780">
    <property type="entry name" value="CheR_MeTrfase"/>
</dbReference>
<dbReference type="Pfam" id="PF03705">
    <property type="entry name" value="CheR_N"/>
    <property type="match status" value="1"/>
</dbReference>
<accession>A0ABT7PLC4</accession>
<dbReference type="PROSITE" id="PS50122">
    <property type="entry name" value="CHEB"/>
    <property type="match status" value="1"/>
</dbReference>
<dbReference type="Gene3D" id="3.30.450.20">
    <property type="entry name" value="PAS domain"/>
    <property type="match status" value="1"/>
</dbReference>
<dbReference type="InterPro" id="IPR005467">
    <property type="entry name" value="His_kinase_dom"/>
</dbReference>
<dbReference type="InterPro" id="IPR036890">
    <property type="entry name" value="HATPase_C_sf"/>
</dbReference>
<dbReference type="Gene3D" id="3.40.50.180">
    <property type="entry name" value="Methylesterase CheB, C-terminal domain"/>
    <property type="match status" value="1"/>
</dbReference>
<dbReference type="InterPro" id="IPR003661">
    <property type="entry name" value="HisK_dim/P_dom"/>
</dbReference>
<dbReference type="Pfam" id="PF02518">
    <property type="entry name" value="HATPase_c"/>
    <property type="match status" value="1"/>
</dbReference>
<dbReference type="InterPro" id="IPR022642">
    <property type="entry name" value="CheR_C"/>
</dbReference>
<reference evidence="9 10" key="1">
    <citation type="submission" date="2023-06" db="EMBL/GenBank/DDBJ databases">
        <title>Roseiconus lacunae JC819 isolated from Gulf of Mannar region, Tamil Nadu.</title>
        <authorList>
            <person name="Pk S."/>
            <person name="Ch S."/>
            <person name="Ch V.R."/>
        </authorList>
    </citation>
    <scope>NUCLEOTIDE SEQUENCE [LARGE SCALE GENOMIC DNA]</scope>
    <source>
        <strain evidence="9 10">JC819</strain>
    </source>
</reference>
<dbReference type="SMART" id="SM00138">
    <property type="entry name" value="MeTrc"/>
    <property type="match status" value="1"/>
</dbReference>
<dbReference type="InterPro" id="IPR035965">
    <property type="entry name" value="PAS-like_dom_sf"/>
</dbReference>
<dbReference type="SUPFAM" id="SSF55874">
    <property type="entry name" value="ATPase domain of HSP90 chaperone/DNA topoisomerase II/histidine kinase"/>
    <property type="match status" value="1"/>
</dbReference>
<evidence type="ECO:0000256" key="3">
    <source>
        <dbReference type="PROSITE-ProRule" id="PRU00050"/>
    </source>
</evidence>
<keyword evidence="4" id="KW-0175">Coiled coil</keyword>
<comment type="catalytic activity">
    <reaction evidence="1">
        <text>ATP + protein L-histidine = ADP + protein N-phospho-L-histidine.</text>
        <dbReference type="EC" id="2.7.13.3"/>
    </reaction>
</comment>
<comment type="caution">
    <text evidence="9">The sequence shown here is derived from an EMBL/GenBank/DDBJ whole genome shotgun (WGS) entry which is preliminary data.</text>
</comment>
<feature type="domain" description="Histidine kinase" evidence="5">
    <location>
        <begin position="860"/>
        <end position="1073"/>
    </location>
</feature>
<dbReference type="PANTHER" id="PTHR24422:SF27">
    <property type="entry name" value="PROTEIN-GLUTAMATE O-METHYLTRANSFERASE"/>
    <property type="match status" value="1"/>
</dbReference>
<dbReference type="SMART" id="SM00388">
    <property type="entry name" value="HisKA"/>
    <property type="match status" value="1"/>
</dbReference>
<keyword evidence="3" id="KW-0145">Chemotaxis</keyword>
<dbReference type="CDD" id="cd00082">
    <property type="entry name" value="HisKA"/>
    <property type="match status" value="1"/>
</dbReference>
<dbReference type="Gene3D" id="3.30.565.10">
    <property type="entry name" value="Histidine kinase-like ATPase, C-terminal domain"/>
    <property type="match status" value="1"/>
</dbReference>
<dbReference type="Proteomes" id="UP001239462">
    <property type="component" value="Unassembled WGS sequence"/>
</dbReference>
<evidence type="ECO:0000259" key="5">
    <source>
        <dbReference type="PROSITE" id="PS50109"/>
    </source>
</evidence>
<dbReference type="PROSITE" id="PS50109">
    <property type="entry name" value="HIS_KIN"/>
    <property type="match status" value="1"/>
</dbReference>
<proteinExistence type="predicted"/>
<protein>
    <recommendedName>
        <fullName evidence="2">histidine kinase</fullName>
        <ecNumber evidence="2">2.7.13.3</ecNumber>
    </recommendedName>
</protein>
<feature type="active site" evidence="3">
    <location>
        <position position="17"/>
    </location>
</feature>
<dbReference type="PANTHER" id="PTHR24422">
    <property type="entry name" value="CHEMOTAXIS PROTEIN METHYLTRANSFERASE"/>
    <property type="match status" value="1"/>
</dbReference>